<dbReference type="Pfam" id="PF13683">
    <property type="entry name" value="rve_3"/>
    <property type="match status" value="1"/>
</dbReference>
<organism evidence="3 4">
    <name type="scientific">Paracoccus subflavus</name>
    <dbReference type="NCBI Taxonomy" id="2528244"/>
    <lineage>
        <taxon>Bacteria</taxon>
        <taxon>Pseudomonadati</taxon>
        <taxon>Pseudomonadota</taxon>
        <taxon>Alphaproteobacteria</taxon>
        <taxon>Rhodobacterales</taxon>
        <taxon>Paracoccaceae</taxon>
        <taxon>Paracoccus</taxon>
    </lineage>
</organism>
<evidence type="ECO:0000259" key="2">
    <source>
        <dbReference type="Pfam" id="PF13683"/>
    </source>
</evidence>
<dbReference type="EMBL" id="SISK01000007">
    <property type="protein sequence ID" value="TBN39555.1"/>
    <property type="molecule type" value="Genomic_DNA"/>
</dbReference>
<feature type="domain" description="Integrase catalytic" evidence="2">
    <location>
        <begin position="1"/>
        <end position="42"/>
    </location>
</feature>
<dbReference type="Proteomes" id="UP000293520">
    <property type="component" value="Unassembled WGS sequence"/>
</dbReference>
<accession>A0A4Q9FZ53</accession>
<dbReference type="AlphaFoldDB" id="A0A4Q9FZ53"/>
<dbReference type="GO" id="GO:0015074">
    <property type="term" value="P:DNA integration"/>
    <property type="evidence" value="ECO:0007669"/>
    <property type="project" value="InterPro"/>
</dbReference>
<feature type="region of interest" description="Disordered" evidence="1">
    <location>
        <begin position="43"/>
        <end position="128"/>
    </location>
</feature>
<evidence type="ECO:0000256" key="1">
    <source>
        <dbReference type="SAM" id="MobiDB-lite"/>
    </source>
</evidence>
<protein>
    <recommendedName>
        <fullName evidence="2">Integrase catalytic domain-containing protein</fullName>
    </recommendedName>
</protein>
<sequence>MCDELLNEALFPSLNHVRATLAAWRKDDNTERLHSRLGWQRPSEFGQTFTPQRGLTLRNPKSSAPTPSAEAPVAQPPKQAKLKPGVSLTLDKSWGQRHCETREPPFEHNAIQFDLPPSGPELSQGTRR</sequence>
<evidence type="ECO:0000313" key="4">
    <source>
        <dbReference type="Proteomes" id="UP000293520"/>
    </source>
</evidence>
<feature type="compositionally biased region" description="Polar residues" evidence="1">
    <location>
        <begin position="45"/>
        <end position="66"/>
    </location>
</feature>
<keyword evidence="4" id="KW-1185">Reference proteome</keyword>
<gene>
    <name evidence="3" type="ORF">EYE42_10960</name>
</gene>
<proteinExistence type="predicted"/>
<feature type="compositionally biased region" description="Basic and acidic residues" evidence="1">
    <location>
        <begin position="97"/>
        <end position="106"/>
    </location>
</feature>
<name>A0A4Q9FZ53_9RHOB</name>
<dbReference type="InterPro" id="IPR001584">
    <property type="entry name" value="Integrase_cat-core"/>
</dbReference>
<evidence type="ECO:0000313" key="3">
    <source>
        <dbReference type="EMBL" id="TBN39555.1"/>
    </source>
</evidence>
<dbReference type="OrthoDB" id="9813285at2"/>
<reference evidence="3 4" key="1">
    <citation type="submission" date="2019-02" db="EMBL/GenBank/DDBJ databases">
        <title>Paracoccus subflavus sp. nov., isolated from marine sediment of the Pacific Ocean.</title>
        <authorList>
            <person name="Zhang G."/>
        </authorList>
    </citation>
    <scope>NUCLEOTIDE SEQUENCE [LARGE SCALE GENOMIC DNA]</scope>
    <source>
        <strain evidence="3 4">GY0581</strain>
    </source>
</reference>
<comment type="caution">
    <text evidence="3">The sequence shown here is derived from an EMBL/GenBank/DDBJ whole genome shotgun (WGS) entry which is preliminary data.</text>
</comment>